<feature type="region of interest" description="Disordered" evidence="1">
    <location>
        <begin position="1"/>
        <end position="33"/>
    </location>
</feature>
<evidence type="ECO:0000313" key="2">
    <source>
        <dbReference type="EMBL" id="WAJ69510.1"/>
    </source>
</evidence>
<dbReference type="Proteomes" id="UP001163726">
    <property type="component" value="Chromosome"/>
</dbReference>
<reference evidence="2" key="1">
    <citation type="submission" date="2022-10" db="EMBL/GenBank/DDBJ databases">
        <title>Catenovulum adriacola sp. nov. isolated in the Harbour of Susak.</title>
        <authorList>
            <person name="Schoch T."/>
            <person name="Reich S.J."/>
            <person name="Stoeferle S."/>
            <person name="Flaiz M."/>
            <person name="Kazda M."/>
            <person name="Riedel C.U."/>
            <person name="Duerre P."/>
        </authorList>
    </citation>
    <scope>NUCLEOTIDE SEQUENCE</scope>
    <source>
        <strain evidence="2">TS8</strain>
    </source>
</reference>
<proteinExistence type="predicted"/>
<name>A0ABY7AJJ6_9ALTE</name>
<evidence type="ECO:0008006" key="4">
    <source>
        <dbReference type="Google" id="ProtNLM"/>
    </source>
</evidence>
<evidence type="ECO:0000313" key="3">
    <source>
        <dbReference type="Proteomes" id="UP001163726"/>
    </source>
</evidence>
<organism evidence="2 3">
    <name type="scientific">Catenovulum adriaticum</name>
    <dbReference type="NCBI Taxonomy" id="2984846"/>
    <lineage>
        <taxon>Bacteria</taxon>
        <taxon>Pseudomonadati</taxon>
        <taxon>Pseudomonadota</taxon>
        <taxon>Gammaproteobacteria</taxon>
        <taxon>Alteromonadales</taxon>
        <taxon>Alteromonadaceae</taxon>
        <taxon>Catenovulum</taxon>
    </lineage>
</organism>
<accession>A0ABY7AJJ6</accession>
<evidence type="ECO:0000256" key="1">
    <source>
        <dbReference type="SAM" id="MobiDB-lite"/>
    </source>
</evidence>
<dbReference type="RefSeq" id="WP_268073768.1">
    <property type="nucleotide sequence ID" value="NZ_CP109965.1"/>
</dbReference>
<dbReference type="EMBL" id="CP109965">
    <property type="protein sequence ID" value="WAJ69510.1"/>
    <property type="molecule type" value="Genomic_DNA"/>
</dbReference>
<sequence length="75" mass="8072">MIPSISTQTNPLSNQATPVNNNLTSSSETIKSNNTISAEQAQALMQKITQAKPNELLNSVNVSQLHSNQTFSLMA</sequence>
<gene>
    <name evidence="2" type="ORF">OLW01_10040</name>
</gene>
<keyword evidence="3" id="KW-1185">Reference proteome</keyword>
<protein>
    <recommendedName>
        <fullName evidence="4">Killing trait domain-containing protein</fullName>
    </recommendedName>
</protein>